<organism evidence="3 4">
    <name type="scientific">Arabis nemorensis</name>
    <dbReference type="NCBI Taxonomy" id="586526"/>
    <lineage>
        <taxon>Eukaryota</taxon>
        <taxon>Viridiplantae</taxon>
        <taxon>Streptophyta</taxon>
        <taxon>Embryophyta</taxon>
        <taxon>Tracheophyta</taxon>
        <taxon>Spermatophyta</taxon>
        <taxon>Magnoliopsida</taxon>
        <taxon>eudicotyledons</taxon>
        <taxon>Gunneridae</taxon>
        <taxon>Pentapetalae</taxon>
        <taxon>rosids</taxon>
        <taxon>malvids</taxon>
        <taxon>Brassicales</taxon>
        <taxon>Brassicaceae</taxon>
        <taxon>Arabideae</taxon>
        <taxon>Arabis</taxon>
    </lineage>
</organism>
<dbReference type="Proteomes" id="UP000489600">
    <property type="component" value="Unassembled WGS sequence"/>
</dbReference>
<keyword evidence="2" id="KW-0732">Signal</keyword>
<accession>A0A565ALI2</accession>
<feature type="signal peptide" evidence="2">
    <location>
        <begin position="1"/>
        <end position="26"/>
    </location>
</feature>
<evidence type="ECO:0000313" key="3">
    <source>
        <dbReference type="EMBL" id="VVA90266.1"/>
    </source>
</evidence>
<comment type="caution">
    <text evidence="3">The sequence shown here is derived from an EMBL/GenBank/DDBJ whole genome shotgun (WGS) entry which is preliminary data.</text>
</comment>
<dbReference type="EMBL" id="CABITT030000001">
    <property type="protein sequence ID" value="VVA90266.1"/>
    <property type="molecule type" value="Genomic_DNA"/>
</dbReference>
<keyword evidence="4" id="KW-1185">Reference proteome</keyword>
<evidence type="ECO:0008006" key="5">
    <source>
        <dbReference type="Google" id="ProtNLM"/>
    </source>
</evidence>
<evidence type="ECO:0000256" key="1">
    <source>
        <dbReference type="SAM" id="MobiDB-lite"/>
    </source>
</evidence>
<gene>
    <name evidence="3" type="ORF">ANE_LOCUS711</name>
</gene>
<dbReference type="AlphaFoldDB" id="A0A565ALI2"/>
<feature type="compositionally biased region" description="Basic residues" evidence="1">
    <location>
        <begin position="65"/>
        <end position="80"/>
    </location>
</feature>
<evidence type="ECO:0000313" key="4">
    <source>
        <dbReference type="Proteomes" id="UP000489600"/>
    </source>
</evidence>
<feature type="chain" id="PRO_5021960010" description="Transmembrane protein" evidence="2">
    <location>
        <begin position="27"/>
        <end position="127"/>
    </location>
</feature>
<reference evidence="3" key="1">
    <citation type="submission" date="2019-07" db="EMBL/GenBank/DDBJ databases">
        <authorList>
            <person name="Dittberner H."/>
        </authorList>
    </citation>
    <scope>NUCLEOTIDE SEQUENCE [LARGE SCALE GENOMIC DNA]</scope>
</reference>
<evidence type="ECO:0000256" key="2">
    <source>
        <dbReference type="SAM" id="SignalP"/>
    </source>
</evidence>
<feature type="region of interest" description="Disordered" evidence="1">
    <location>
        <begin position="65"/>
        <end position="103"/>
    </location>
</feature>
<proteinExistence type="predicted"/>
<name>A0A565ALI2_9BRAS</name>
<sequence length="127" mass="13848">MGLRRTLLVLYILLIFHIRHFPTVSSRPSSVDTNHETLPFNDSKPDVVGFEGKTPELAFVIKKGARGGRSKGGAKRGGRRRWGDLIPRHGGGARGRSHRSSASRNLQGEMSVVGWLGFSVLAGLFLA</sequence>
<protein>
    <recommendedName>
        <fullName evidence="5">Transmembrane protein</fullName>
    </recommendedName>
</protein>
<dbReference type="OrthoDB" id="1112703at2759"/>